<evidence type="ECO:0000256" key="11">
    <source>
        <dbReference type="RuleBase" id="RU000679"/>
    </source>
</evidence>
<evidence type="ECO:0000256" key="12">
    <source>
        <dbReference type="SAM" id="Phobius"/>
    </source>
</evidence>
<comment type="subcellular location">
    <subcellularLocation>
        <location evidence="1">Membrane</location>
        <topology evidence="1">Multi-pass membrane protein</topology>
    </subcellularLocation>
</comment>
<protein>
    <submittedName>
        <fullName evidence="13">Uncharacterized protein</fullName>
    </submittedName>
</protein>
<dbReference type="AlphaFoldDB" id="A0A814EW92"/>
<evidence type="ECO:0000256" key="5">
    <source>
        <dbReference type="ARBA" id="ARBA00022989"/>
    </source>
</evidence>
<evidence type="ECO:0000313" key="14">
    <source>
        <dbReference type="Proteomes" id="UP000663879"/>
    </source>
</evidence>
<dbReference type="InterPro" id="IPR001873">
    <property type="entry name" value="ENaC"/>
</dbReference>
<evidence type="ECO:0000256" key="2">
    <source>
        <dbReference type="ARBA" id="ARBA00022448"/>
    </source>
</evidence>
<keyword evidence="3 11" id="KW-0894">Sodium channel</keyword>
<evidence type="ECO:0000256" key="1">
    <source>
        <dbReference type="ARBA" id="ARBA00004141"/>
    </source>
</evidence>
<dbReference type="PANTHER" id="PTHR11690">
    <property type="entry name" value="AMILORIDE-SENSITIVE SODIUM CHANNEL-RELATED"/>
    <property type="match status" value="1"/>
</dbReference>
<dbReference type="GO" id="GO:0015280">
    <property type="term" value="F:ligand-gated sodium channel activity"/>
    <property type="evidence" value="ECO:0007669"/>
    <property type="project" value="TreeGrafter"/>
</dbReference>
<dbReference type="Gene3D" id="1.10.287.770">
    <property type="entry name" value="YojJ-like"/>
    <property type="match status" value="1"/>
</dbReference>
<evidence type="ECO:0000256" key="4">
    <source>
        <dbReference type="ARBA" id="ARBA00022692"/>
    </source>
</evidence>
<dbReference type="PRINTS" id="PR01078">
    <property type="entry name" value="AMINACHANNEL"/>
</dbReference>
<feature type="transmembrane region" description="Helical" evidence="12">
    <location>
        <begin position="37"/>
        <end position="58"/>
    </location>
</feature>
<organism evidence="13 14">
    <name type="scientific">Brachionus calyciflorus</name>
    <dbReference type="NCBI Taxonomy" id="104777"/>
    <lineage>
        <taxon>Eukaryota</taxon>
        <taxon>Metazoa</taxon>
        <taxon>Spiralia</taxon>
        <taxon>Gnathifera</taxon>
        <taxon>Rotifera</taxon>
        <taxon>Eurotatoria</taxon>
        <taxon>Monogononta</taxon>
        <taxon>Pseudotrocha</taxon>
        <taxon>Ploima</taxon>
        <taxon>Brachionidae</taxon>
        <taxon>Brachionus</taxon>
    </lineage>
</organism>
<keyword evidence="9 11" id="KW-0739">Sodium transport</keyword>
<dbReference type="Proteomes" id="UP000663879">
    <property type="component" value="Unassembled WGS sequence"/>
</dbReference>
<evidence type="ECO:0000256" key="9">
    <source>
        <dbReference type="ARBA" id="ARBA00023201"/>
    </source>
</evidence>
<keyword evidence="8 12" id="KW-0472">Membrane</keyword>
<evidence type="ECO:0000256" key="7">
    <source>
        <dbReference type="ARBA" id="ARBA00023065"/>
    </source>
</evidence>
<dbReference type="EMBL" id="CAJNOC010003257">
    <property type="protein sequence ID" value="CAF0974835.1"/>
    <property type="molecule type" value="Genomic_DNA"/>
</dbReference>
<comment type="caution">
    <text evidence="13">The sequence shown here is derived from an EMBL/GenBank/DDBJ whole genome shotgun (WGS) entry which is preliminary data.</text>
</comment>
<dbReference type="GO" id="GO:0005886">
    <property type="term" value="C:plasma membrane"/>
    <property type="evidence" value="ECO:0007669"/>
    <property type="project" value="TreeGrafter"/>
</dbReference>
<reference evidence="13" key="1">
    <citation type="submission" date="2021-02" db="EMBL/GenBank/DDBJ databases">
        <authorList>
            <person name="Nowell W R."/>
        </authorList>
    </citation>
    <scope>NUCLEOTIDE SEQUENCE</scope>
    <source>
        <strain evidence="13">Ploen Becks lab</strain>
    </source>
</reference>
<name>A0A814EW92_9BILA</name>
<keyword evidence="14" id="KW-1185">Reference proteome</keyword>
<dbReference type="PANTHER" id="PTHR11690:SF244">
    <property type="entry name" value="DEGENERIN LIKE"/>
    <property type="match status" value="1"/>
</dbReference>
<dbReference type="OrthoDB" id="6502088at2759"/>
<evidence type="ECO:0000256" key="6">
    <source>
        <dbReference type="ARBA" id="ARBA00023053"/>
    </source>
</evidence>
<sequence>MNQKNEKLGKTLKNTFQDWILDSTSHGFPKIFKTNRITLKIIWTLCLCVCIGLCAYLVTRSITDYLQYDVTTIIRKTTEIPIELPAISICHNEMFLTQSGRDFLLKTMNQIKISNSDDILNSSFLEYIFPSKYQESWNLENLDYIGRINALSYNLTNSIRKSIGFSLSDFMNSCYAGGSFCKDEDLVWYFDAALGSCYLLNSGKFENGSSNSIFKQNNVGLYYGYRLEFLDLNKWDDLNFYKGLKITLYDHKTKVNTLRGIDIPSQFQTNIVIKKRKFKKMPIPYSECINDHSNFKSSDIYQATLNESEIYSQDICYRVCYQAFLISKCKCADPNRPFFKPVESCWSWEQFGCVYEVFNEFFFIFDIKEKCSNHCPLECEKTEYDYSLSFTNFPTDLQAKAIHKSLLKRNSSKNYTLDEIKKNSLQINIYYDQLMYETIEETSKMELVDLISNIGGLLGLFIGISILSFAELIEIFIEILFVLYEYKKRSLSTKIEHQENI</sequence>
<comment type="similarity">
    <text evidence="11">Belongs to the amiloride-sensitive sodium channel (TC 1.A.6) family.</text>
</comment>
<proteinExistence type="inferred from homology"/>
<keyword evidence="2 11" id="KW-0813">Transport</keyword>
<accession>A0A814EW92</accession>
<evidence type="ECO:0000256" key="10">
    <source>
        <dbReference type="ARBA" id="ARBA00023303"/>
    </source>
</evidence>
<dbReference type="Gene3D" id="2.60.470.10">
    <property type="entry name" value="Acid-sensing ion channels like domains"/>
    <property type="match status" value="1"/>
</dbReference>
<gene>
    <name evidence="13" type="ORF">OXX778_LOCUS15113</name>
</gene>
<keyword evidence="7 11" id="KW-0406">Ion transport</keyword>
<keyword evidence="10 11" id="KW-0407">Ion channel</keyword>
<dbReference type="Pfam" id="PF00858">
    <property type="entry name" value="ASC"/>
    <property type="match status" value="1"/>
</dbReference>
<evidence type="ECO:0000313" key="13">
    <source>
        <dbReference type="EMBL" id="CAF0974835.1"/>
    </source>
</evidence>
<evidence type="ECO:0000256" key="3">
    <source>
        <dbReference type="ARBA" id="ARBA00022461"/>
    </source>
</evidence>
<evidence type="ECO:0000256" key="8">
    <source>
        <dbReference type="ARBA" id="ARBA00023136"/>
    </source>
</evidence>
<keyword evidence="6" id="KW-0915">Sodium</keyword>
<keyword evidence="5 12" id="KW-1133">Transmembrane helix</keyword>
<keyword evidence="4 11" id="KW-0812">Transmembrane</keyword>
<feature type="transmembrane region" description="Helical" evidence="12">
    <location>
        <begin position="457"/>
        <end position="484"/>
    </location>
</feature>